<evidence type="ECO:0000256" key="2">
    <source>
        <dbReference type="ARBA" id="ARBA00022448"/>
    </source>
</evidence>
<evidence type="ECO:0000259" key="8">
    <source>
        <dbReference type="PROSITE" id="PS51101"/>
    </source>
</evidence>
<keyword evidence="4 9" id="KW-0762">Sugar transport</keyword>
<dbReference type="GO" id="GO:0016740">
    <property type="term" value="F:transferase activity"/>
    <property type="evidence" value="ECO:0007669"/>
    <property type="project" value="UniProtKB-KW"/>
</dbReference>
<keyword evidence="2" id="KW-0813">Transport</keyword>
<comment type="subcellular location">
    <subcellularLocation>
        <location evidence="1">Cytoplasm</location>
    </subcellularLocation>
</comment>
<evidence type="ECO:0000256" key="6">
    <source>
        <dbReference type="ARBA" id="ARBA00022683"/>
    </source>
</evidence>
<evidence type="ECO:0000256" key="5">
    <source>
        <dbReference type="ARBA" id="ARBA00022679"/>
    </source>
</evidence>
<reference evidence="10" key="1">
    <citation type="submission" date="2023-06" db="EMBL/GenBank/DDBJ databases">
        <title>Identification and characterization of horizontal gene transfer across gut microbiota members of farm animals based on homology search.</title>
        <authorList>
            <person name="Zeman M."/>
            <person name="Kubasova T."/>
            <person name="Jahodarova E."/>
            <person name="Nykrynova M."/>
            <person name="Rychlik I."/>
        </authorList>
    </citation>
    <scope>NUCLEOTIDE SEQUENCE [LARGE SCALE GENOMIC DNA]</scope>
    <source>
        <strain evidence="10">ET39</strain>
    </source>
</reference>
<accession>A0ABT7UDF0</accession>
<protein>
    <submittedName>
        <fullName evidence="9">PTS sugar transporter subunit IIB</fullName>
        <ecNumber evidence="9">2.7.1.-</ecNumber>
    </submittedName>
</protein>
<proteinExistence type="predicted"/>
<dbReference type="SUPFAM" id="SSF52728">
    <property type="entry name" value="PTS IIb component"/>
    <property type="match status" value="1"/>
</dbReference>
<sequence length="168" mass="19089">MIKMMRIDDRLLHGQVAFVWKNHLGISRIVVANDALINDPMQQVTMKMAVPEGVKLLIRSMDDALHILNDERGKALEMLVVVKDPCDALKIMKGLKDPGQVEHLNIGNSGRINREDRKVLTKEVYINEEEVQALKELLAYQIPFEIQMTPTSSKINVKDALDKFEQEG</sequence>
<keyword evidence="7" id="KW-0418">Kinase</keyword>
<keyword evidence="10" id="KW-1185">Reference proteome</keyword>
<gene>
    <name evidence="9" type="ORF">QUV96_08385</name>
</gene>
<keyword evidence="6" id="KW-0598">Phosphotransferase system</keyword>
<evidence type="ECO:0000256" key="7">
    <source>
        <dbReference type="ARBA" id="ARBA00022777"/>
    </source>
</evidence>
<comment type="caution">
    <text evidence="9">The sequence shown here is derived from an EMBL/GenBank/DDBJ whole genome shotgun (WGS) entry which is preliminary data.</text>
</comment>
<dbReference type="Proteomes" id="UP001529340">
    <property type="component" value="Unassembled WGS sequence"/>
</dbReference>
<dbReference type="Pfam" id="PF03830">
    <property type="entry name" value="PTSIIB_sorb"/>
    <property type="match status" value="1"/>
</dbReference>
<evidence type="ECO:0000256" key="1">
    <source>
        <dbReference type="ARBA" id="ARBA00004496"/>
    </source>
</evidence>
<dbReference type="EC" id="2.7.1.-" evidence="9"/>
<dbReference type="PROSITE" id="PS51101">
    <property type="entry name" value="PTS_EIIB_TYPE_4"/>
    <property type="match status" value="1"/>
</dbReference>
<name>A0ABT7UDF0_9FIRM</name>
<dbReference type="RefSeq" id="WP_289608098.1">
    <property type="nucleotide sequence ID" value="NZ_JAUDCG010000037.1"/>
</dbReference>
<dbReference type="EMBL" id="JAUDCG010000037">
    <property type="protein sequence ID" value="MDM8157653.1"/>
    <property type="molecule type" value="Genomic_DNA"/>
</dbReference>
<evidence type="ECO:0000313" key="9">
    <source>
        <dbReference type="EMBL" id="MDM8157653.1"/>
    </source>
</evidence>
<reference evidence="9 10" key="3">
    <citation type="submission" date="2023-06" db="EMBL/GenBank/DDBJ databases">
        <authorList>
            <person name="Zeman M."/>
            <person name="Kubasova T."/>
            <person name="Jahodarova E."/>
            <person name="Nykrynova M."/>
            <person name="Rychlik I."/>
        </authorList>
    </citation>
    <scope>NUCLEOTIDE SEQUENCE [LARGE SCALE GENOMIC DNA]</scope>
    <source>
        <strain evidence="9 10">ET39</strain>
    </source>
</reference>
<feature type="domain" description="PTS EIIB type-4" evidence="8">
    <location>
        <begin position="1"/>
        <end position="168"/>
    </location>
</feature>
<organism evidence="9 10">
    <name type="scientific">Amedibacillus dolichus</name>
    <dbReference type="NCBI Taxonomy" id="31971"/>
    <lineage>
        <taxon>Bacteria</taxon>
        <taxon>Bacillati</taxon>
        <taxon>Bacillota</taxon>
        <taxon>Erysipelotrichia</taxon>
        <taxon>Erysipelotrichales</taxon>
        <taxon>Erysipelotrichaceae</taxon>
        <taxon>Amedibacillus</taxon>
    </lineage>
</organism>
<reference evidence="9 10" key="2">
    <citation type="submission" date="2023-06" db="EMBL/GenBank/DDBJ databases">
        <title>Identification and characterization of horizontal gene transfer across gut microbiota members of farm animals based on homology search.</title>
        <authorList>
            <person name="Schwarzerova J."/>
            <person name="Nykrynova M."/>
            <person name="Jureckova K."/>
            <person name="Cejkova D."/>
            <person name="Rychlik I."/>
        </authorList>
    </citation>
    <scope>NUCLEOTIDE SEQUENCE [LARGE SCALE GENOMIC DNA]</scope>
    <source>
        <strain evidence="9 10">ET39</strain>
    </source>
</reference>
<dbReference type="InterPro" id="IPR004720">
    <property type="entry name" value="PTS_IIB_sorbose-sp"/>
</dbReference>
<evidence type="ECO:0000313" key="10">
    <source>
        <dbReference type="Proteomes" id="UP001529340"/>
    </source>
</evidence>
<evidence type="ECO:0000256" key="4">
    <source>
        <dbReference type="ARBA" id="ARBA00022597"/>
    </source>
</evidence>
<dbReference type="InterPro" id="IPR036667">
    <property type="entry name" value="PTS_IIB_sorbose-sp_sf"/>
</dbReference>
<keyword evidence="5 9" id="KW-0808">Transferase</keyword>
<keyword evidence="3" id="KW-0963">Cytoplasm</keyword>
<evidence type="ECO:0000256" key="3">
    <source>
        <dbReference type="ARBA" id="ARBA00022490"/>
    </source>
</evidence>
<dbReference type="Gene3D" id="3.40.35.10">
    <property type="entry name" value="Phosphotransferase system, sorbose subfamily IIB component"/>
    <property type="match status" value="1"/>
</dbReference>